<dbReference type="EMBL" id="AP019298">
    <property type="protein sequence ID" value="BBG98356.1"/>
    <property type="molecule type" value="Genomic_DNA"/>
</dbReference>
<gene>
    <name evidence="2" type="ORF">Prudu_007739</name>
</gene>
<accession>A0A4Y1R2R7</accession>
<name>A0A4Y1R2R7_PRUDU</name>
<dbReference type="AlphaFoldDB" id="A0A4Y1R2R7"/>
<feature type="compositionally biased region" description="Low complexity" evidence="1">
    <location>
        <begin position="39"/>
        <end position="59"/>
    </location>
</feature>
<evidence type="ECO:0000256" key="1">
    <source>
        <dbReference type="SAM" id="MobiDB-lite"/>
    </source>
</evidence>
<sequence>MLMISSKFTLSSEESSDSVEASLPLESSELFTINPPKLSPSLSDPTSSNNSSSSTSLFE</sequence>
<protein>
    <submittedName>
        <fullName evidence="2">Uncharacterized protein</fullName>
    </submittedName>
</protein>
<proteinExistence type="predicted"/>
<evidence type="ECO:0000313" key="2">
    <source>
        <dbReference type="EMBL" id="BBG98356.1"/>
    </source>
</evidence>
<feature type="compositionally biased region" description="Low complexity" evidence="1">
    <location>
        <begin position="1"/>
        <end position="22"/>
    </location>
</feature>
<feature type="region of interest" description="Disordered" evidence="1">
    <location>
        <begin position="1"/>
        <end position="59"/>
    </location>
</feature>
<reference evidence="2" key="1">
    <citation type="journal article" date="2019" name="Science">
        <title>Mutation of a bHLH transcription factor allowed almond domestication.</title>
        <authorList>
            <person name="Sanchez-Perez R."/>
            <person name="Pavan S."/>
            <person name="Mazzeo R."/>
            <person name="Moldovan C."/>
            <person name="Aiese Cigliano R."/>
            <person name="Del Cueto J."/>
            <person name="Ricciardi F."/>
            <person name="Lotti C."/>
            <person name="Ricciardi L."/>
            <person name="Dicenta F."/>
            <person name="Lopez-Marques R.L."/>
            <person name="Lindberg Moller B."/>
        </authorList>
    </citation>
    <scope>NUCLEOTIDE SEQUENCE</scope>
</reference>
<organism evidence="2">
    <name type="scientific">Prunus dulcis</name>
    <name type="common">Almond</name>
    <name type="synonym">Amygdalus dulcis</name>
    <dbReference type="NCBI Taxonomy" id="3755"/>
    <lineage>
        <taxon>Eukaryota</taxon>
        <taxon>Viridiplantae</taxon>
        <taxon>Streptophyta</taxon>
        <taxon>Embryophyta</taxon>
        <taxon>Tracheophyta</taxon>
        <taxon>Spermatophyta</taxon>
        <taxon>Magnoliopsida</taxon>
        <taxon>eudicotyledons</taxon>
        <taxon>Gunneridae</taxon>
        <taxon>Pentapetalae</taxon>
        <taxon>rosids</taxon>
        <taxon>fabids</taxon>
        <taxon>Rosales</taxon>
        <taxon>Rosaceae</taxon>
        <taxon>Amygdaloideae</taxon>
        <taxon>Amygdaleae</taxon>
        <taxon>Prunus</taxon>
    </lineage>
</organism>